<evidence type="ECO:0000313" key="3">
    <source>
        <dbReference type="Proteomes" id="UP001500027"/>
    </source>
</evidence>
<comment type="caution">
    <text evidence="2">The sequence shown here is derived from an EMBL/GenBank/DDBJ whole genome shotgun (WGS) entry which is preliminary data.</text>
</comment>
<dbReference type="CDD" id="cd20170">
    <property type="entry name" value="Peptidase_M90-like"/>
    <property type="match status" value="1"/>
</dbReference>
<dbReference type="SUPFAM" id="SSF55486">
    <property type="entry name" value="Metalloproteases ('zincins'), catalytic domain"/>
    <property type="match status" value="1"/>
</dbReference>
<dbReference type="PANTHER" id="PTHR30164">
    <property type="entry name" value="MTFA PEPTIDASE"/>
    <property type="match status" value="1"/>
</dbReference>
<protein>
    <submittedName>
        <fullName evidence="2">Zinc-dependent peptidase</fullName>
    </submittedName>
</protein>
<dbReference type="InterPro" id="IPR024079">
    <property type="entry name" value="MetalloPept_cat_dom_sf"/>
</dbReference>
<keyword evidence="1" id="KW-1133">Transmembrane helix</keyword>
<dbReference type="Proteomes" id="UP001500027">
    <property type="component" value="Unassembled WGS sequence"/>
</dbReference>
<keyword evidence="1" id="KW-0472">Membrane</keyword>
<dbReference type="InterPro" id="IPR042252">
    <property type="entry name" value="MtfA_N"/>
</dbReference>
<dbReference type="Gene3D" id="1.10.472.150">
    <property type="entry name" value="Glucose-regulated metallo-peptidase M90, N-terminal domain"/>
    <property type="match status" value="1"/>
</dbReference>
<keyword evidence="1" id="KW-0812">Transmembrane</keyword>
<gene>
    <name evidence="2" type="ORF">GCM10022257_03250</name>
</gene>
<dbReference type="Gene3D" id="3.40.390.10">
    <property type="entry name" value="Collagenase (Catalytic Domain)"/>
    <property type="match status" value="1"/>
</dbReference>
<dbReference type="EMBL" id="BAABAV010000001">
    <property type="protein sequence ID" value="GAA4268224.1"/>
    <property type="molecule type" value="Genomic_DNA"/>
</dbReference>
<reference evidence="3" key="1">
    <citation type="journal article" date="2019" name="Int. J. Syst. Evol. Microbiol.">
        <title>The Global Catalogue of Microorganisms (GCM) 10K type strain sequencing project: providing services to taxonomists for standard genome sequencing and annotation.</title>
        <authorList>
            <consortium name="The Broad Institute Genomics Platform"/>
            <consortium name="The Broad Institute Genome Sequencing Center for Infectious Disease"/>
            <person name="Wu L."/>
            <person name="Ma J."/>
        </authorList>
    </citation>
    <scope>NUCLEOTIDE SEQUENCE [LARGE SCALE GENOMIC DNA]</scope>
    <source>
        <strain evidence="3">JCM 17452</strain>
    </source>
</reference>
<organism evidence="2 3">
    <name type="scientific">Hyunsoonleella aestuarii</name>
    <dbReference type="NCBI Taxonomy" id="912802"/>
    <lineage>
        <taxon>Bacteria</taxon>
        <taxon>Pseudomonadati</taxon>
        <taxon>Bacteroidota</taxon>
        <taxon>Flavobacteriia</taxon>
        <taxon>Flavobacteriales</taxon>
        <taxon>Flavobacteriaceae</taxon>
    </lineage>
</organism>
<keyword evidence="3" id="KW-1185">Reference proteome</keyword>
<feature type="transmembrane region" description="Helical" evidence="1">
    <location>
        <begin position="17"/>
        <end position="38"/>
    </location>
</feature>
<accession>A0ABP8E7S8</accession>
<evidence type="ECO:0000256" key="1">
    <source>
        <dbReference type="SAM" id="Phobius"/>
    </source>
</evidence>
<dbReference type="Pfam" id="PF06167">
    <property type="entry name" value="Peptidase_M90"/>
    <property type="match status" value="1"/>
</dbReference>
<name>A0ABP8E7S8_9FLAO</name>
<sequence length="284" mass="33321">MVLLVIVIEKYSLGSKIILGIFFAILAYMFFHFAVKMIEMGYVLKRKKPFYVHFYYFLRKLNDKQKNILRSSFPFYNKLNDKHKSYFEHRVASFIKDKDFLGRGGTVITEEMKILVSATAVMLTFGFRDFYIGLISKIVIYPNRFYSKSNDSYHKGEFNPKLKALVLSWEDFKKGFNVNDDNLNLGIHEFTHAIHINSIKERDISSTIFSDTFKELSALLNANDGLRNKIITSKYFRDYAYTNQFEFLAVAIENFIETPNTFKKDFPAVYSKVKQMLNFNFAGY</sequence>
<proteinExistence type="predicted"/>
<dbReference type="InterPro" id="IPR010384">
    <property type="entry name" value="MtfA_fam"/>
</dbReference>
<evidence type="ECO:0000313" key="2">
    <source>
        <dbReference type="EMBL" id="GAA4268224.1"/>
    </source>
</evidence>
<dbReference type="PANTHER" id="PTHR30164:SF2">
    <property type="entry name" value="PROTEIN MTFA"/>
    <property type="match status" value="1"/>
</dbReference>